<comment type="caution">
    <text evidence="1">The sequence shown here is derived from an EMBL/GenBank/DDBJ whole genome shotgun (WGS) entry which is preliminary data.</text>
</comment>
<evidence type="ECO:0000313" key="2">
    <source>
        <dbReference type="Proteomes" id="UP001208114"/>
    </source>
</evidence>
<evidence type="ECO:0000313" key="1">
    <source>
        <dbReference type="EMBL" id="MCU7614734.1"/>
    </source>
</evidence>
<organism evidence="1 2">
    <name type="scientific">Chryseobacterium gilvum</name>
    <dbReference type="NCBI Taxonomy" id="2976534"/>
    <lineage>
        <taxon>Bacteria</taxon>
        <taxon>Pseudomonadati</taxon>
        <taxon>Bacteroidota</taxon>
        <taxon>Flavobacteriia</taxon>
        <taxon>Flavobacteriales</taxon>
        <taxon>Weeksellaceae</taxon>
        <taxon>Chryseobacterium group</taxon>
        <taxon>Chryseobacterium</taxon>
    </lineage>
</organism>
<keyword evidence="2" id="KW-1185">Reference proteome</keyword>
<gene>
    <name evidence="1" type="ORF">N0B16_09835</name>
</gene>
<dbReference type="InterPro" id="IPR032774">
    <property type="entry name" value="WG_beta_rep"/>
</dbReference>
<protein>
    <submittedName>
        <fullName evidence="1">WG repeat-containing protein</fullName>
    </submittedName>
</protein>
<reference evidence="2" key="1">
    <citation type="submission" date="2023-07" db="EMBL/GenBank/DDBJ databases">
        <title>Chryseobacterium sp. GMJ5 Genome sequencing and assembly.</title>
        <authorList>
            <person name="Jung Y."/>
        </authorList>
    </citation>
    <scope>NUCLEOTIDE SEQUENCE [LARGE SCALE GENOMIC DNA]</scope>
    <source>
        <strain evidence="2">GMJ5</strain>
    </source>
</reference>
<dbReference type="RefSeq" id="WP_262990677.1">
    <property type="nucleotide sequence ID" value="NZ_JAOTEN010000002.1"/>
</dbReference>
<dbReference type="Pfam" id="PF14903">
    <property type="entry name" value="WG_beta_rep"/>
    <property type="match status" value="2"/>
</dbReference>
<dbReference type="EMBL" id="JAOTEN010000002">
    <property type="protein sequence ID" value="MCU7614734.1"/>
    <property type="molecule type" value="Genomic_DNA"/>
</dbReference>
<sequence>MFFKIINLKKFICCILVLISILSFSQKKTLKKISAAIPPKNNNTSPVKKESDLVVINENVPLLIPKKSQDKYGYINQRGKTVIQPEYNIAMFFSEDCNLLNSPSPKAKKFGTSAFATVEKNGIGYRISTSGKRVYQYKDSDLGTCKNAYANPLFHAYILNGYYGIIEDAVFESAGYRQYKIYPDYQYLYVLEGNDPANPMIIASRKDKFGVIDINNKIIIPFEYADIKRNYSWKLGKMFEVTKDNQNYFYIDSNNKAY</sequence>
<dbReference type="Proteomes" id="UP001208114">
    <property type="component" value="Unassembled WGS sequence"/>
</dbReference>
<proteinExistence type="predicted"/>
<name>A0ABT2W0B4_9FLAO</name>
<accession>A0ABT2W0B4</accession>